<dbReference type="SUPFAM" id="SSF57667">
    <property type="entry name" value="beta-beta-alpha zinc fingers"/>
    <property type="match status" value="1"/>
</dbReference>
<evidence type="ECO:0000256" key="6">
    <source>
        <dbReference type="SAM" id="MobiDB-lite"/>
    </source>
</evidence>
<evidence type="ECO:0000256" key="5">
    <source>
        <dbReference type="PROSITE-ProRule" id="PRU00042"/>
    </source>
</evidence>
<dbReference type="Gramene" id="ONI10752">
    <property type="protein sequence ID" value="ONI10752"/>
    <property type="gene ID" value="PRUPE_4G066100"/>
</dbReference>
<evidence type="ECO:0000256" key="1">
    <source>
        <dbReference type="ARBA" id="ARBA00022723"/>
    </source>
</evidence>
<dbReference type="AlphaFoldDB" id="A0A251PGP1"/>
<evidence type="ECO:0000256" key="4">
    <source>
        <dbReference type="ARBA" id="ARBA00022833"/>
    </source>
</evidence>
<feature type="region of interest" description="Disordered" evidence="6">
    <location>
        <begin position="1"/>
        <end position="22"/>
    </location>
</feature>
<sequence>MEMANEADEDGEGEREKSNTCQECGASFKKPAYLKRHLQSHSLEDSTFLTTIIWIS</sequence>
<keyword evidence="3 5" id="KW-0863">Zinc-finger</keyword>
<keyword evidence="4" id="KW-0862">Zinc</keyword>
<evidence type="ECO:0000313" key="8">
    <source>
        <dbReference type="EMBL" id="ONI10752.1"/>
    </source>
</evidence>
<evidence type="ECO:0000313" key="9">
    <source>
        <dbReference type="Proteomes" id="UP000006882"/>
    </source>
</evidence>
<dbReference type="EMBL" id="CM007654">
    <property type="protein sequence ID" value="ONI10752.1"/>
    <property type="molecule type" value="Genomic_DNA"/>
</dbReference>
<keyword evidence="1" id="KW-0479">Metal-binding</keyword>
<dbReference type="Proteomes" id="UP000006882">
    <property type="component" value="Chromosome G4"/>
</dbReference>
<dbReference type="FunFam" id="3.30.160.60:FF:000100">
    <property type="entry name" value="Zinc finger 45-like"/>
    <property type="match status" value="1"/>
</dbReference>
<dbReference type="InterPro" id="IPR036236">
    <property type="entry name" value="Znf_C2H2_sf"/>
</dbReference>
<organism evidence="8 9">
    <name type="scientific">Prunus persica</name>
    <name type="common">Peach</name>
    <name type="synonym">Amygdalus persica</name>
    <dbReference type="NCBI Taxonomy" id="3760"/>
    <lineage>
        <taxon>Eukaryota</taxon>
        <taxon>Viridiplantae</taxon>
        <taxon>Streptophyta</taxon>
        <taxon>Embryophyta</taxon>
        <taxon>Tracheophyta</taxon>
        <taxon>Spermatophyta</taxon>
        <taxon>Magnoliopsida</taxon>
        <taxon>eudicotyledons</taxon>
        <taxon>Gunneridae</taxon>
        <taxon>Pentapetalae</taxon>
        <taxon>rosids</taxon>
        <taxon>fabids</taxon>
        <taxon>Rosales</taxon>
        <taxon>Rosaceae</taxon>
        <taxon>Amygdaloideae</taxon>
        <taxon>Amygdaleae</taxon>
        <taxon>Prunus</taxon>
    </lineage>
</organism>
<dbReference type="SMR" id="A0A251PGP1"/>
<evidence type="ECO:0000259" key="7">
    <source>
        <dbReference type="PROSITE" id="PS50157"/>
    </source>
</evidence>
<keyword evidence="9" id="KW-1185">Reference proteome</keyword>
<keyword evidence="2" id="KW-0677">Repeat</keyword>
<dbReference type="STRING" id="3760.A0A251PGP1"/>
<feature type="compositionally biased region" description="Acidic residues" evidence="6">
    <location>
        <begin position="1"/>
        <end position="13"/>
    </location>
</feature>
<proteinExistence type="predicted"/>
<dbReference type="SMART" id="SM00355">
    <property type="entry name" value="ZnF_C2H2"/>
    <property type="match status" value="1"/>
</dbReference>
<name>A0A251PGP1_PRUPE</name>
<feature type="domain" description="C2H2-type" evidence="7">
    <location>
        <begin position="19"/>
        <end position="46"/>
    </location>
</feature>
<dbReference type="Gene3D" id="3.30.160.60">
    <property type="entry name" value="Classic Zinc Finger"/>
    <property type="match status" value="1"/>
</dbReference>
<evidence type="ECO:0000256" key="2">
    <source>
        <dbReference type="ARBA" id="ARBA00022737"/>
    </source>
</evidence>
<dbReference type="Pfam" id="PF00096">
    <property type="entry name" value="zf-C2H2"/>
    <property type="match status" value="1"/>
</dbReference>
<dbReference type="PROSITE" id="PS50157">
    <property type="entry name" value="ZINC_FINGER_C2H2_2"/>
    <property type="match status" value="1"/>
</dbReference>
<accession>A0A251PGP1</accession>
<reference evidence="8 9" key="1">
    <citation type="journal article" date="2013" name="Nat. Genet.">
        <title>The high-quality draft genome of peach (Prunus persica) identifies unique patterns of genetic diversity, domestication and genome evolution.</title>
        <authorList>
            <consortium name="International Peach Genome Initiative"/>
            <person name="Verde I."/>
            <person name="Abbott A.G."/>
            <person name="Scalabrin S."/>
            <person name="Jung S."/>
            <person name="Shu S."/>
            <person name="Marroni F."/>
            <person name="Zhebentyayeva T."/>
            <person name="Dettori M.T."/>
            <person name="Grimwood J."/>
            <person name="Cattonaro F."/>
            <person name="Zuccolo A."/>
            <person name="Rossini L."/>
            <person name="Jenkins J."/>
            <person name="Vendramin E."/>
            <person name="Meisel L.A."/>
            <person name="Decroocq V."/>
            <person name="Sosinski B."/>
            <person name="Prochnik S."/>
            <person name="Mitros T."/>
            <person name="Policriti A."/>
            <person name="Cipriani G."/>
            <person name="Dondini L."/>
            <person name="Ficklin S."/>
            <person name="Goodstein D.M."/>
            <person name="Xuan P."/>
            <person name="Del Fabbro C."/>
            <person name="Aramini V."/>
            <person name="Copetti D."/>
            <person name="Gonzalez S."/>
            <person name="Horner D.S."/>
            <person name="Falchi R."/>
            <person name="Lucas S."/>
            <person name="Mica E."/>
            <person name="Maldonado J."/>
            <person name="Lazzari B."/>
            <person name="Bielenberg D."/>
            <person name="Pirona R."/>
            <person name="Miculan M."/>
            <person name="Barakat A."/>
            <person name="Testolin R."/>
            <person name="Stella A."/>
            <person name="Tartarini S."/>
            <person name="Tonutti P."/>
            <person name="Arus P."/>
            <person name="Orellana A."/>
            <person name="Wells C."/>
            <person name="Main D."/>
            <person name="Vizzotto G."/>
            <person name="Silva H."/>
            <person name="Salamini F."/>
            <person name="Schmutz J."/>
            <person name="Morgante M."/>
            <person name="Rokhsar D.S."/>
        </authorList>
    </citation>
    <scope>NUCLEOTIDE SEQUENCE [LARGE SCALE GENOMIC DNA]</scope>
    <source>
        <strain evidence="9">cv. Nemared</strain>
    </source>
</reference>
<dbReference type="InterPro" id="IPR013087">
    <property type="entry name" value="Znf_C2H2_type"/>
</dbReference>
<dbReference type="PROSITE" id="PS00028">
    <property type="entry name" value="ZINC_FINGER_C2H2_1"/>
    <property type="match status" value="1"/>
</dbReference>
<dbReference type="GO" id="GO:0008270">
    <property type="term" value="F:zinc ion binding"/>
    <property type="evidence" value="ECO:0007669"/>
    <property type="project" value="UniProtKB-KW"/>
</dbReference>
<evidence type="ECO:0000256" key="3">
    <source>
        <dbReference type="ARBA" id="ARBA00022771"/>
    </source>
</evidence>
<protein>
    <recommendedName>
        <fullName evidence="7">C2H2-type domain-containing protein</fullName>
    </recommendedName>
</protein>
<gene>
    <name evidence="8" type="ORF">PRUPE_4G066100</name>
</gene>